<evidence type="ECO:0000313" key="9">
    <source>
        <dbReference type="Proteomes" id="UP000295217"/>
    </source>
</evidence>
<dbReference type="GO" id="GO:0009099">
    <property type="term" value="P:L-valine biosynthetic process"/>
    <property type="evidence" value="ECO:0007669"/>
    <property type="project" value="TreeGrafter"/>
</dbReference>
<dbReference type="InterPro" id="IPR029061">
    <property type="entry name" value="THDP-binding"/>
</dbReference>
<sequence>MRVAEAAGRALARLGVRQAFGVVGSGNFHVTNALVDGGARFVAARHEGGAATMADAYARMSGEVAALTVHQGCGLTNALTGIAEAAKSRTPLLVLAAEATVPGSNFFVDQPALAAAVGATSVRVASAETALDDVARAYALARHDRRTVVLNLPLDVQGLPVDDGAHVWPAAAPPPPPPPDASELAALLATARRPVLIAGRGARHARAELLELADACGALVATSAVARGLFHGSPWSLDVSGGFASPLAASLISDADVVVGFGSALNMWTLRHGRLIGPGARVAQVDVEDGAIGRHRPVDVGVVGDSAQVARAVTAALHGRHGIGYRSDDVRDRIARELRWRDVAYDDWGGDGRIDPRTLTIALDDLLPAGRVVAVDSGNFMGYPSMFLSVPDEFGFCFTQAFQSIGLGLATAIGAALARPDRLPVAALGDGGALMAAAELDTVRRLGLPMVVVVYNDDAYGAEVHHFAGGEPLGTVTFPDTDIAAVGAGYGFDAVTVRSPVDLDSVRHWVDGDRSRPLLVDAKVAAPHGSWWLEEAFRGH</sequence>
<dbReference type="CDD" id="cd00568">
    <property type="entry name" value="TPP_enzymes"/>
    <property type="match status" value="1"/>
</dbReference>
<dbReference type="InterPro" id="IPR012000">
    <property type="entry name" value="Thiamin_PyroP_enz_cen_dom"/>
</dbReference>
<dbReference type="PANTHER" id="PTHR18968:SF166">
    <property type="entry name" value="2-HYDROXYACYL-COA LYASE 2"/>
    <property type="match status" value="1"/>
</dbReference>
<keyword evidence="9" id="KW-1185">Reference proteome</keyword>
<evidence type="ECO:0000259" key="6">
    <source>
        <dbReference type="Pfam" id="PF02775"/>
    </source>
</evidence>
<dbReference type="Pfam" id="PF02775">
    <property type="entry name" value="TPP_enzyme_C"/>
    <property type="match status" value="1"/>
</dbReference>
<dbReference type="GO" id="GO:0003984">
    <property type="term" value="F:acetolactate synthase activity"/>
    <property type="evidence" value="ECO:0007669"/>
    <property type="project" value="TreeGrafter"/>
</dbReference>
<organism evidence="8 9">
    <name type="scientific">Jiangella aurantiaca</name>
    <dbReference type="NCBI Taxonomy" id="2530373"/>
    <lineage>
        <taxon>Bacteria</taxon>
        <taxon>Bacillati</taxon>
        <taxon>Actinomycetota</taxon>
        <taxon>Actinomycetes</taxon>
        <taxon>Jiangellales</taxon>
        <taxon>Jiangellaceae</taxon>
        <taxon>Jiangella</taxon>
    </lineage>
</organism>
<gene>
    <name evidence="8" type="ORF">E1262_17515</name>
</gene>
<keyword evidence="3 4" id="KW-0786">Thiamine pyrophosphate</keyword>
<dbReference type="AlphaFoldDB" id="A0A4R5A793"/>
<dbReference type="GO" id="GO:0000287">
    <property type="term" value="F:magnesium ion binding"/>
    <property type="evidence" value="ECO:0007669"/>
    <property type="project" value="InterPro"/>
</dbReference>
<comment type="cofactor">
    <cofactor evidence="1">
        <name>thiamine diphosphate</name>
        <dbReference type="ChEBI" id="CHEBI:58937"/>
    </cofactor>
</comment>
<evidence type="ECO:0000259" key="7">
    <source>
        <dbReference type="Pfam" id="PF02776"/>
    </source>
</evidence>
<dbReference type="Pfam" id="PF02776">
    <property type="entry name" value="TPP_enzyme_N"/>
    <property type="match status" value="1"/>
</dbReference>
<dbReference type="EMBL" id="SMLB01000024">
    <property type="protein sequence ID" value="TDD68008.1"/>
    <property type="molecule type" value="Genomic_DNA"/>
</dbReference>
<accession>A0A4R5A793</accession>
<name>A0A4R5A793_9ACTN</name>
<dbReference type="GO" id="GO:0050660">
    <property type="term" value="F:flavin adenine dinucleotide binding"/>
    <property type="evidence" value="ECO:0007669"/>
    <property type="project" value="TreeGrafter"/>
</dbReference>
<dbReference type="InterPro" id="IPR045229">
    <property type="entry name" value="TPP_enz"/>
</dbReference>
<comment type="similarity">
    <text evidence="2 4">Belongs to the TPP enzyme family.</text>
</comment>
<feature type="domain" description="Thiamine pyrophosphate enzyme central" evidence="5">
    <location>
        <begin position="183"/>
        <end position="312"/>
    </location>
</feature>
<dbReference type="InterPro" id="IPR029035">
    <property type="entry name" value="DHS-like_NAD/FAD-binding_dom"/>
</dbReference>
<evidence type="ECO:0000313" key="8">
    <source>
        <dbReference type="EMBL" id="TDD68008.1"/>
    </source>
</evidence>
<reference evidence="8 9" key="1">
    <citation type="submission" date="2019-02" db="EMBL/GenBank/DDBJ databases">
        <title>Draft genome sequences of novel Actinobacteria.</title>
        <authorList>
            <person name="Sahin N."/>
            <person name="Ay H."/>
            <person name="Saygin H."/>
        </authorList>
    </citation>
    <scope>NUCLEOTIDE SEQUENCE [LARGE SCALE GENOMIC DNA]</scope>
    <source>
        <strain evidence="8 9">8K307</strain>
    </source>
</reference>
<dbReference type="Gene3D" id="3.40.50.1220">
    <property type="entry name" value="TPP-binding domain"/>
    <property type="match status" value="1"/>
</dbReference>
<dbReference type="InterPro" id="IPR011766">
    <property type="entry name" value="TPP_enzyme_TPP-bd"/>
</dbReference>
<dbReference type="PANTHER" id="PTHR18968">
    <property type="entry name" value="THIAMINE PYROPHOSPHATE ENZYMES"/>
    <property type="match status" value="1"/>
</dbReference>
<dbReference type="InterPro" id="IPR012001">
    <property type="entry name" value="Thiamin_PyroP_enz_TPP-bd_dom"/>
</dbReference>
<comment type="caution">
    <text evidence="8">The sequence shown here is derived from an EMBL/GenBank/DDBJ whole genome shotgun (WGS) entry which is preliminary data.</text>
</comment>
<dbReference type="Pfam" id="PF00205">
    <property type="entry name" value="TPP_enzyme_M"/>
    <property type="match status" value="1"/>
</dbReference>
<dbReference type="RefSeq" id="WP_132104427.1">
    <property type="nucleotide sequence ID" value="NZ_SMLB01000024.1"/>
</dbReference>
<dbReference type="GO" id="GO:0005948">
    <property type="term" value="C:acetolactate synthase complex"/>
    <property type="evidence" value="ECO:0007669"/>
    <property type="project" value="TreeGrafter"/>
</dbReference>
<evidence type="ECO:0000256" key="2">
    <source>
        <dbReference type="ARBA" id="ARBA00007812"/>
    </source>
</evidence>
<feature type="domain" description="Thiamine pyrophosphate enzyme TPP-binding" evidence="6">
    <location>
        <begin position="381"/>
        <end position="507"/>
    </location>
</feature>
<evidence type="ECO:0000256" key="3">
    <source>
        <dbReference type="ARBA" id="ARBA00023052"/>
    </source>
</evidence>
<protein>
    <submittedName>
        <fullName evidence="8">Thiamine pyrophosphate-binding protein</fullName>
    </submittedName>
</protein>
<dbReference type="SUPFAM" id="SSF52467">
    <property type="entry name" value="DHS-like NAD/FAD-binding domain"/>
    <property type="match status" value="1"/>
</dbReference>
<dbReference type="GO" id="GO:0009097">
    <property type="term" value="P:isoleucine biosynthetic process"/>
    <property type="evidence" value="ECO:0007669"/>
    <property type="project" value="TreeGrafter"/>
</dbReference>
<dbReference type="SUPFAM" id="SSF52518">
    <property type="entry name" value="Thiamin diphosphate-binding fold (THDP-binding)"/>
    <property type="match status" value="2"/>
</dbReference>
<evidence type="ECO:0000256" key="4">
    <source>
        <dbReference type="RuleBase" id="RU362132"/>
    </source>
</evidence>
<dbReference type="Gene3D" id="3.40.50.970">
    <property type="match status" value="2"/>
</dbReference>
<evidence type="ECO:0000259" key="5">
    <source>
        <dbReference type="Pfam" id="PF00205"/>
    </source>
</evidence>
<dbReference type="OrthoDB" id="3203527at2"/>
<feature type="domain" description="Thiamine pyrophosphate enzyme N-terminal TPP-binding" evidence="7">
    <location>
        <begin position="1"/>
        <end position="102"/>
    </location>
</feature>
<dbReference type="Proteomes" id="UP000295217">
    <property type="component" value="Unassembled WGS sequence"/>
</dbReference>
<dbReference type="CDD" id="cd07035">
    <property type="entry name" value="TPP_PYR_POX_like"/>
    <property type="match status" value="1"/>
</dbReference>
<evidence type="ECO:0000256" key="1">
    <source>
        <dbReference type="ARBA" id="ARBA00001964"/>
    </source>
</evidence>
<dbReference type="GO" id="GO:0030976">
    <property type="term" value="F:thiamine pyrophosphate binding"/>
    <property type="evidence" value="ECO:0007669"/>
    <property type="project" value="InterPro"/>
</dbReference>
<proteinExistence type="inferred from homology"/>